<feature type="region of interest" description="Disordered" evidence="1">
    <location>
        <begin position="49"/>
        <end position="82"/>
    </location>
</feature>
<evidence type="ECO:0000313" key="2">
    <source>
        <dbReference type="EMBL" id="JAD88409.1"/>
    </source>
</evidence>
<dbReference type="EMBL" id="GBRH01209486">
    <property type="protein sequence ID" value="JAD88409.1"/>
    <property type="molecule type" value="Transcribed_RNA"/>
</dbReference>
<protein>
    <submittedName>
        <fullName evidence="2">Uncharacterized protein</fullName>
    </submittedName>
</protein>
<evidence type="ECO:0000256" key="1">
    <source>
        <dbReference type="SAM" id="MobiDB-lite"/>
    </source>
</evidence>
<name>A0A0A9DII2_ARUDO</name>
<sequence length="82" mass="8851">MSHVMSSSDSQMQILSYFLSPPELLLSPDTELARPLAVLFPDEFRDLRGDADSELRPMKPGRSLANTSRGSRAVGDDAAGDG</sequence>
<reference evidence="2" key="2">
    <citation type="journal article" date="2015" name="Data Brief">
        <title>Shoot transcriptome of the giant reed, Arundo donax.</title>
        <authorList>
            <person name="Barrero R.A."/>
            <person name="Guerrero F.D."/>
            <person name="Moolhuijzen P."/>
            <person name="Goolsby J.A."/>
            <person name="Tidwell J."/>
            <person name="Bellgard S.E."/>
            <person name="Bellgard M.I."/>
        </authorList>
    </citation>
    <scope>NUCLEOTIDE SEQUENCE</scope>
    <source>
        <tissue evidence="2">Shoot tissue taken approximately 20 cm above the soil surface</tissue>
    </source>
</reference>
<reference evidence="2" key="1">
    <citation type="submission" date="2014-09" db="EMBL/GenBank/DDBJ databases">
        <authorList>
            <person name="Magalhaes I.L.F."/>
            <person name="Oliveira U."/>
            <person name="Santos F.R."/>
            <person name="Vidigal T.H.D.A."/>
            <person name="Brescovit A.D."/>
            <person name="Santos A.J."/>
        </authorList>
    </citation>
    <scope>NUCLEOTIDE SEQUENCE</scope>
    <source>
        <tissue evidence="2">Shoot tissue taken approximately 20 cm above the soil surface</tissue>
    </source>
</reference>
<organism evidence="2">
    <name type="scientific">Arundo donax</name>
    <name type="common">Giant reed</name>
    <name type="synonym">Donax arundinaceus</name>
    <dbReference type="NCBI Taxonomy" id="35708"/>
    <lineage>
        <taxon>Eukaryota</taxon>
        <taxon>Viridiplantae</taxon>
        <taxon>Streptophyta</taxon>
        <taxon>Embryophyta</taxon>
        <taxon>Tracheophyta</taxon>
        <taxon>Spermatophyta</taxon>
        <taxon>Magnoliopsida</taxon>
        <taxon>Liliopsida</taxon>
        <taxon>Poales</taxon>
        <taxon>Poaceae</taxon>
        <taxon>PACMAD clade</taxon>
        <taxon>Arundinoideae</taxon>
        <taxon>Arundineae</taxon>
        <taxon>Arundo</taxon>
    </lineage>
</organism>
<accession>A0A0A9DII2</accession>
<proteinExistence type="predicted"/>
<dbReference type="AlphaFoldDB" id="A0A0A9DII2"/>